<dbReference type="AlphaFoldDB" id="A0A0N5A9U9"/>
<dbReference type="WBParaSite" id="SMUV_0000090601-mRNA-1">
    <property type="protein sequence ID" value="SMUV_0000090601-mRNA-1"/>
    <property type="gene ID" value="SMUV_0000090601"/>
</dbReference>
<dbReference type="GO" id="GO:0005861">
    <property type="term" value="C:troponin complex"/>
    <property type="evidence" value="ECO:0007669"/>
    <property type="project" value="InterPro"/>
</dbReference>
<dbReference type="Proteomes" id="UP000046393">
    <property type="component" value="Unplaced"/>
</dbReference>
<reference evidence="4" key="1">
    <citation type="submission" date="2017-02" db="UniProtKB">
        <authorList>
            <consortium name="WormBaseParasite"/>
        </authorList>
    </citation>
    <scope>IDENTIFICATION</scope>
</reference>
<accession>A0A0N5A9U9</accession>
<feature type="compositionally biased region" description="Basic and acidic residues" evidence="2">
    <location>
        <begin position="74"/>
        <end position="103"/>
    </location>
</feature>
<feature type="compositionally biased region" description="Basic and acidic residues" evidence="2">
    <location>
        <begin position="110"/>
        <end position="144"/>
    </location>
</feature>
<dbReference type="Gene3D" id="1.20.5.350">
    <property type="match status" value="1"/>
</dbReference>
<name>A0A0N5A9U9_9BILA</name>
<dbReference type="InterPro" id="IPR027707">
    <property type="entry name" value="TNNT"/>
</dbReference>
<dbReference type="SUPFAM" id="SSF90250">
    <property type="entry name" value="Troponin coil-coiled subunits"/>
    <property type="match status" value="1"/>
</dbReference>
<evidence type="ECO:0000256" key="2">
    <source>
        <dbReference type="SAM" id="MobiDB-lite"/>
    </source>
</evidence>
<dbReference type="InterPro" id="IPR038077">
    <property type="entry name" value="Troponin_sf"/>
</dbReference>
<feature type="region of interest" description="Disordered" evidence="2">
    <location>
        <begin position="1"/>
        <end position="146"/>
    </location>
</feature>
<feature type="compositionally biased region" description="Basic and acidic residues" evidence="2">
    <location>
        <begin position="28"/>
        <end position="54"/>
    </location>
</feature>
<evidence type="ECO:0000313" key="4">
    <source>
        <dbReference type="WBParaSite" id="SMUV_0000090601-mRNA-1"/>
    </source>
</evidence>
<dbReference type="GO" id="GO:0006936">
    <property type="term" value="P:muscle contraction"/>
    <property type="evidence" value="ECO:0007669"/>
    <property type="project" value="TreeGrafter"/>
</dbReference>
<feature type="compositionally biased region" description="Acidic residues" evidence="2">
    <location>
        <begin position="342"/>
        <end position="362"/>
    </location>
</feature>
<dbReference type="STRING" id="451379.A0A0N5A9U9"/>
<dbReference type="PANTHER" id="PTHR11521:SF1">
    <property type="entry name" value="TROPONIN T, SKELETAL MUSCLE"/>
    <property type="match status" value="1"/>
</dbReference>
<feature type="region of interest" description="Disordered" evidence="2">
    <location>
        <begin position="313"/>
        <end position="362"/>
    </location>
</feature>
<keyword evidence="3" id="KW-1185">Reference proteome</keyword>
<dbReference type="InterPro" id="IPR001978">
    <property type="entry name" value="Troponin"/>
</dbReference>
<feature type="compositionally biased region" description="Acidic residues" evidence="2">
    <location>
        <begin position="1"/>
        <end position="21"/>
    </location>
</feature>
<evidence type="ECO:0000313" key="3">
    <source>
        <dbReference type="Proteomes" id="UP000046393"/>
    </source>
</evidence>
<dbReference type="PANTHER" id="PTHR11521">
    <property type="entry name" value="TROPONIN T"/>
    <property type="match status" value="1"/>
</dbReference>
<dbReference type="GO" id="GO:0005523">
    <property type="term" value="F:tropomyosin binding"/>
    <property type="evidence" value="ECO:0007669"/>
    <property type="project" value="TreeGrafter"/>
</dbReference>
<dbReference type="GO" id="GO:0045214">
    <property type="term" value="P:sarcomere organization"/>
    <property type="evidence" value="ECO:0007669"/>
    <property type="project" value="TreeGrafter"/>
</dbReference>
<evidence type="ECO:0000256" key="1">
    <source>
        <dbReference type="ARBA" id="ARBA00008330"/>
    </source>
</evidence>
<comment type="similarity">
    <text evidence="1">Belongs to the troponin T family.</text>
</comment>
<proteinExistence type="inferred from homology"/>
<organism evidence="3 4">
    <name type="scientific">Syphacia muris</name>
    <dbReference type="NCBI Taxonomy" id="451379"/>
    <lineage>
        <taxon>Eukaryota</taxon>
        <taxon>Metazoa</taxon>
        <taxon>Ecdysozoa</taxon>
        <taxon>Nematoda</taxon>
        <taxon>Chromadorea</taxon>
        <taxon>Rhabditida</taxon>
        <taxon>Spirurina</taxon>
        <taxon>Oxyuridomorpha</taxon>
        <taxon>Oxyuroidea</taxon>
        <taxon>Oxyuridae</taxon>
        <taxon>Syphacia</taxon>
    </lineage>
</organism>
<protein>
    <submittedName>
        <fullName evidence="4">Troponin T</fullName>
    </submittedName>
</protein>
<dbReference type="Pfam" id="PF00992">
    <property type="entry name" value="Troponin"/>
    <property type="match status" value="1"/>
</dbReference>
<sequence length="362" mass="42625">MSDEEEATSETEQEAEAEEVAGGDGADTAEKKLKDKTGKKDDKDKTDGLTEGEKAMLAAKKRQEEEQAALLQDYEEKRRIEREKEEEELRKLKEKQERRRLEREEEEREFAEKLRQEEERRRAEEEERKAKVEAERRKREEEKMKRKQLLAGSFASAIEGGVGGRNFVIPKKKEQNDKFDNIFQAKQEMSLTREQQNEVKKAFLDQVAKEIEFSGLNEDDLREKIRSLHQKICKLEADKYDLEKRHERQQYDLKELNERQRQVFRNNALKKGIDPTDALASRYPPKVSLISKYERQIDRRNFAERRAVYENKNAHPCFPNVPPPPAKYEKIIFNADGNPDEKDGDDEDSKDNDGEEEEEEEE</sequence>
<dbReference type="GO" id="GO:0006937">
    <property type="term" value="P:regulation of muscle contraction"/>
    <property type="evidence" value="ECO:0007669"/>
    <property type="project" value="InterPro"/>
</dbReference>